<evidence type="ECO:0000259" key="10">
    <source>
        <dbReference type="PROSITE" id="PS51217"/>
    </source>
</evidence>
<evidence type="ECO:0000256" key="2">
    <source>
        <dbReference type="ARBA" id="ARBA00022741"/>
    </source>
</evidence>
<keyword evidence="3" id="KW-0227">DNA damage</keyword>
<dbReference type="GO" id="GO:0006310">
    <property type="term" value="P:DNA recombination"/>
    <property type="evidence" value="ECO:0007669"/>
    <property type="project" value="TreeGrafter"/>
</dbReference>
<dbReference type="STRING" id="29343.CCDG5_1480"/>
<proteinExistence type="predicted"/>
<sequence>MLHLVFGRSGSGKSQFSLEVAKKAADSGQSAVIIVPEQFTFETEREIVRRFGAKACLNIEVLSFSRLTHRVMSEYGGLACRYIDDCGRNVLMRLALNQIGDMLEVYSRQAKSPAFVKTMVEAVAEYKVCGIDEDMIADAAKKAEGALLRHKLSDIALIMRTYSAMLESKFSDPLDDLTRLAQKLDDCPFFEDKTVVLDGFKGFTPQERAVIGKIFRNAKDVYVTLCAEGLGTRDGAGLFSPVEKTARQLVALANKYGCAVASPEKLDEIYRFNCESLKYLEASVFRPGAAAFEGPAPEIHIVSAGNFYEEAKYIACEITRLIRTKGCRYGEIAVISRGLEQYDGIIDPVFEKYGIPMFYDLRRGIASHPLMALVQSLLSVMSSGFRQEDVLRYLKTGLAGFTVEEVAALENYVLMWDIKGEDKWRQEWRYNPSGFEADTGDSGELERLNMLRKRIYEPIAALKEKMAGSNKARALYEFLCETGVREEVNKACRTLMENGEARLADEYGQIWEKLVSMLDQITLAAGDQTVELSEFASMLSLVIENTDLGSIPPTLDAVTVGDAERIRTGGARYVFVMGLAEGIFPPKASTSGILSDSERRRLIEIGLELSPPVSEQAAEERFFAYKAMTSASDGVYLTYPRGDASGRALRPSYFVPAVRRLFPHCDVIDDALSDPVDTIATEQTAFDLLAANYSAKSPLTFALKEIFKDRDGYKERYEALERAASGRRLEFSNPKTARALYGDTMRVSPSRIEAFNQCRFLYFCRYGIRAMPRKRAELDAPEIGTVIHFVLERLLSKVKDRGLSSVPEDELKTMTHELLLEFAKVYLGGLDDKPERFRYLFTNLEDTVLCLVTHMAEEFAQSSFVPTDFELLIAPNGDVKPYEIKLPDGGRLLVGGKVDRVDIMKRGSKTYLRVVDYKTGTKNFNLSDLLYGLNLQMFIYLFTLCENSGERYGEDIIPAGVLYVPAKRPEITADRGEAEEDIEKQAEKQLRMNGIVLNDPDIILGMERDGKSRFIPAELRSAVEEDGTVRYTVSGRSSVATLEQFGILKRHTERILRSMAMTLHAGDAAAVPVNGLGYDPCQYCDYRSVCGFEPGNKVRNIYSVDKKEVFEKMEGGEGDGTQVDQ</sequence>
<organism evidence="11 12">
    <name type="scientific">[Clostridium] cellulosi</name>
    <dbReference type="NCBI Taxonomy" id="29343"/>
    <lineage>
        <taxon>Bacteria</taxon>
        <taxon>Bacillati</taxon>
        <taxon>Bacillota</taxon>
        <taxon>Clostridia</taxon>
        <taxon>Eubacteriales</taxon>
        <taxon>Oscillospiraceae</taxon>
        <taxon>Oscillospiraceae incertae sedis</taxon>
    </lineage>
</organism>
<dbReference type="Gene3D" id="3.40.50.300">
    <property type="entry name" value="P-loop containing nucleotide triphosphate hydrolases"/>
    <property type="match status" value="4"/>
</dbReference>
<dbReference type="GO" id="GO:0006281">
    <property type="term" value="P:DNA repair"/>
    <property type="evidence" value="ECO:0007669"/>
    <property type="project" value="UniProtKB-KW"/>
</dbReference>
<dbReference type="Gene3D" id="3.90.320.10">
    <property type="match status" value="1"/>
</dbReference>
<dbReference type="Pfam" id="PF21445">
    <property type="entry name" value="ADDB_N"/>
    <property type="match status" value="1"/>
</dbReference>
<keyword evidence="1" id="KW-0540">Nuclease</keyword>
<dbReference type="SUPFAM" id="SSF52540">
    <property type="entry name" value="P-loop containing nucleoside triphosphate hydrolases"/>
    <property type="match status" value="1"/>
</dbReference>
<dbReference type="Proteomes" id="UP000032431">
    <property type="component" value="Chromosome I"/>
</dbReference>
<keyword evidence="9" id="KW-0234">DNA repair</keyword>
<keyword evidence="8" id="KW-0238">DNA-binding</keyword>
<evidence type="ECO:0000313" key="12">
    <source>
        <dbReference type="Proteomes" id="UP000032431"/>
    </source>
</evidence>
<dbReference type="PATRIC" id="fig|29343.3.peg.1561"/>
<dbReference type="HOGENOM" id="CLU_007838_0_0_9"/>
<dbReference type="InterPro" id="IPR027417">
    <property type="entry name" value="P-loop_NTPase"/>
</dbReference>
<evidence type="ECO:0000256" key="1">
    <source>
        <dbReference type="ARBA" id="ARBA00022722"/>
    </source>
</evidence>
<feature type="domain" description="UvrD-like helicase C-terminal" evidence="10">
    <location>
        <begin position="267"/>
        <end position="565"/>
    </location>
</feature>
<dbReference type="PROSITE" id="PS51217">
    <property type="entry name" value="UVRD_HELICASE_CTER"/>
    <property type="match status" value="1"/>
</dbReference>
<keyword evidence="5" id="KW-0347">Helicase</keyword>
<dbReference type="InterPro" id="IPR011604">
    <property type="entry name" value="PDDEXK-like_dom_sf"/>
</dbReference>
<dbReference type="GO" id="GO:0005524">
    <property type="term" value="F:ATP binding"/>
    <property type="evidence" value="ECO:0007669"/>
    <property type="project" value="UniProtKB-KW"/>
</dbReference>
<dbReference type="AlphaFoldDB" id="A0A078KTT2"/>
<keyword evidence="2" id="KW-0547">Nucleotide-binding</keyword>
<keyword evidence="6" id="KW-0269">Exonuclease</keyword>
<evidence type="ECO:0000256" key="7">
    <source>
        <dbReference type="ARBA" id="ARBA00022840"/>
    </source>
</evidence>
<evidence type="ECO:0000256" key="4">
    <source>
        <dbReference type="ARBA" id="ARBA00022801"/>
    </source>
</evidence>
<dbReference type="InterPro" id="IPR049035">
    <property type="entry name" value="ADDB_N"/>
</dbReference>
<evidence type="ECO:0000256" key="9">
    <source>
        <dbReference type="ARBA" id="ARBA00023204"/>
    </source>
</evidence>
<evidence type="ECO:0000256" key="3">
    <source>
        <dbReference type="ARBA" id="ARBA00022763"/>
    </source>
</evidence>
<accession>A0A078KTT2</accession>
<evidence type="ECO:0000313" key="11">
    <source>
        <dbReference type="EMBL" id="CDZ24590.1"/>
    </source>
</evidence>
<keyword evidence="4" id="KW-0378">Hydrolase</keyword>
<protein>
    <recommendedName>
        <fullName evidence="10">UvrD-like helicase C-terminal domain-containing protein</fullName>
    </recommendedName>
</protein>
<dbReference type="GO" id="GO:0003677">
    <property type="term" value="F:DNA binding"/>
    <property type="evidence" value="ECO:0007669"/>
    <property type="project" value="UniProtKB-KW"/>
</dbReference>
<name>A0A078KTT2_9FIRM</name>
<dbReference type="KEGG" id="ccel:CCDG5_1480"/>
<reference evidence="12" key="1">
    <citation type="submission" date="2014-07" db="EMBL/GenBank/DDBJ databases">
        <authorList>
            <person name="Wibberg D."/>
        </authorList>
    </citation>
    <scope>NUCLEOTIDE SEQUENCE [LARGE SCALE GENOMIC DNA]</scope>
    <source>
        <strain evidence="12">DG5</strain>
    </source>
</reference>
<keyword evidence="7" id="KW-0067">ATP-binding</keyword>
<dbReference type="Pfam" id="PF13361">
    <property type="entry name" value="UvrD_C"/>
    <property type="match status" value="1"/>
</dbReference>
<dbReference type="GO" id="GO:0004386">
    <property type="term" value="F:helicase activity"/>
    <property type="evidence" value="ECO:0007669"/>
    <property type="project" value="UniProtKB-KW"/>
</dbReference>
<dbReference type="GO" id="GO:0004527">
    <property type="term" value="F:exonuclease activity"/>
    <property type="evidence" value="ECO:0007669"/>
    <property type="project" value="UniProtKB-KW"/>
</dbReference>
<evidence type="ECO:0000256" key="6">
    <source>
        <dbReference type="ARBA" id="ARBA00022839"/>
    </source>
</evidence>
<evidence type="ECO:0000256" key="8">
    <source>
        <dbReference type="ARBA" id="ARBA00023125"/>
    </source>
</evidence>
<dbReference type="InterPro" id="IPR014017">
    <property type="entry name" value="DNA_helicase_UvrD-like_C"/>
</dbReference>
<dbReference type="PANTHER" id="PTHR30591:SF1">
    <property type="entry name" value="RECBCD ENZYME SUBUNIT RECC"/>
    <property type="match status" value="1"/>
</dbReference>
<gene>
    <name evidence="11" type="ORF">CCDG5_1480</name>
</gene>
<dbReference type="InterPro" id="IPR038726">
    <property type="entry name" value="PDDEXK_AddAB-type"/>
</dbReference>
<dbReference type="EMBL" id="LM995447">
    <property type="protein sequence ID" value="CDZ24590.1"/>
    <property type="molecule type" value="Genomic_DNA"/>
</dbReference>
<keyword evidence="12" id="KW-1185">Reference proteome</keyword>
<evidence type="ECO:0000256" key="5">
    <source>
        <dbReference type="ARBA" id="ARBA00022806"/>
    </source>
</evidence>
<dbReference type="Pfam" id="PF12705">
    <property type="entry name" value="PDDEXK_1"/>
    <property type="match status" value="1"/>
</dbReference>
<dbReference type="PANTHER" id="PTHR30591">
    <property type="entry name" value="RECBCD ENZYME SUBUNIT RECC"/>
    <property type="match status" value="1"/>
</dbReference>